<reference evidence="1 2" key="1">
    <citation type="journal article" date="2010" name="Nature">
        <title>The Ectocarpus genome and the independent evolution of multicellularity in brown algae.</title>
        <authorList>
            <person name="Cock J.M."/>
            <person name="Sterck L."/>
            <person name="Rouze P."/>
            <person name="Scornet D."/>
            <person name="Allen A.E."/>
            <person name="Amoutzias G."/>
            <person name="Anthouard V."/>
            <person name="Artiguenave F."/>
            <person name="Aury J.M."/>
            <person name="Badger J.H."/>
            <person name="Beszteri B."/>
            <person name="Billiau K."/>
            <person name="Bonnet E."/>
            <person name="Bothwell J.H."/>
            <person name="Bowler C."/>
            <person name="Boyen C."/>
            <person name="Brownlee C."/>
            <person name="Carrano C.J."/>
            <person name="Charrier B."/>
            <person name="Cho G.Y."/>
            <person name="Coelho S.M."/>
            <person name="Collen J."/>
            <person name="Corre E."/>
            <person name="Da Silva C."/>
            <person name="Delage L."/>
            <person name="Delaroque N."/>
            <person name="Dittami S.M."/>
            <person name="Doulbeau S."/>
            <person name="Elias M."/>
            <person name="Farnham G."/>
            <person name="Gachon C.M."/>
            <person name="Gschloessl B."/>
            <person name="Heesch S."/>
            <person name="Jabbari K."/>
            <person name="Jubin C."/>
            <person name="Kawai H."/>
            <person name="Kimura K."/>
            <person name="Kloareg B."/>
            <person name="Kupper F.C."/>
            <person name="Lang D."/>
            <person name="Le Bail A."/>
            <person name="Leblanc C."/>
            <person name="Lerouge P."/>
            <person name="Lohr M."/>
            <person name="Lopez P.J."/>
            <person name="Martens C."/>
            <person name="Maumus F."/>
            <person name="Michel G."/>
            <person name="Miranda-Saavedra D."/>
            <person name="Morales J."/>
            <person name="Moreau H."/>
            <person name="Motomura T."/>
            <person name="Nagasato C."/>
            <person name="Napoli C.A."/>
            <person name="Nelson D.R."/>
            <person name="Nyvall-Collen P."/>
            <person name="Peters A.F."/>
            <person name="Pommier C."/>
            <person name="Potin P."/>
            <person name="Poulain J."/>
            <person name="Quesneville H."/>
            <person name="Read B."/>
            <person name="Rensing S.A."/>
            <person name="Ritter A."/>
            <person name="Rousvoal S."/>
            <person name="Samanta M."/>
            <person name="Samson G."/>
            <person name="Schroeder D.C."/>
            <person name="Segurens B."/>
            <person name="Strittmatter M."/>
            <person name="Tonon T."/>
            <person name="Tregear J.W."/>
            <person name="Valentin K."/>
            <person name="von Dassow P."/>
            <person name="Yamagishi T."/>
            <person name="Van de Peer Y."/>
            <person name="Wincker P."/>
        </authorList>
    </citation>
    <scope>NUCLEOTIDE SEQUENCE [LARGE SCALE GENOMIC DNA]</scope>
    <source>
        <strain evidence="2">Ec32 / CCAP1310/4</strain>
    </source>
</reference>
<protein>
    <submittedName>
        <fullName evidence="1">Uncharacterized protein</fullName>
    </submittedName>
</protein>
<name>D7FN23_ECTSI</name>
<organism evidence="1 2">
    <name type="scientific">Ectocarpus siliculosus</name>
    <name type="common">Brown alga</name>
    <name type="synonym">Conferva siliculosa</name>
    <dbReference type="NCBI Taxonomy" id="2880"/>
    <lineage>
        <taxon>Eukaryota</taxon>
        <taxon>Sar</taxon>
        <taxon>Stramenopiles</taxon>
        <taxon>Ochrophyta</taxon>
        <taxon>PX clade</taxon>
        <taxon>Phaeophyceae</taxon>
        <taxon>Ectocarpales</taxon>
        <taxon>Ectocarpaceae</taxon>
        <taxon>Ectocarpus</taxon>
    </lineage>
</organism>
<dbReference type="PROSITE" id="PS50096">
    <property type="entry name" value="IQ"/>
    <property type="match status" value="1"/>
</dbReference>
<dbReference type="AlphaFoldDB" id="D7FN23"/>
<dbReference type="Proteomes" id="UP000002630">
    <property type="component" value="Unassembled WGS sequence"/>
</dbReference>
<dbReference type="EMBL" id="FN649760">
    <property type="protein sequence ID" value="CBJ30087.1"/>
    <property type="molecule type" value="Genomic_DNA"/>
</dbReference>
<proteinExistence type="predicted"/>
<accession>D7FN23</accession>
<evidence type="ECO:0000313" key="2">
    <source>
        <dbReference type="Proteomes" id="UP000002630"/>
    </source>
</evidence>
<keyword evidence="2" id="KW-1185">Reference proteome</keyword>
<evidence type="ECO:0000313" key="1">
    <source>
        <dbReference type="EMBL" id="CBJ30087.1"/>
    </source>
</evidence>
<gene>
    <name evidence="1" type="ORF">Esi_0173_0037</name>
</gene>
<sequence length="324" mass="35699">MRAIVTVQRIARGIAARNRVAGRRIAVEMLRTACLGVAMEIIEAYIREDVAPDVISDALGVGFEGVHSVVSQRAEAASAAHAIMEETAASLIRGLVSMTLAEEADSHLDVVYVRDRRNPLLATVDDLVSEALRVWMREAVTEVVKECAEEFLFGKRISVLVETVLEEGVVEAVWPIASEVYYNAAALASFLEIEEELCSNEARSVVSETMAPFEDQLIELQREKDFAAIQATAYGVIVKGLQLQHAARTVGQRGKLVAMSDIHGKTLNLLLAGRFLSILRAAETNRLQVSTSPLLFMLFRRLVVRYQSMVVRFNVNVAWSTNAL</sequence>
<dbReference type="InParanoid" id="D7FN23"/>